<sequence>MAVTLVSVSRITASGAQVLFDKTTCKIFNKAGVIGEIPESSGLYRVYSPLSVDYAARVKEVLTIDELHRRLGHISHEAARTLVSKGLVLGVELEEDSVATVCEPCERAKMTRKPIRRVREAVGDEIHSDVWGPAPVETIGRRRYYISFTDD</sequence>
<dbReference type="InterPro" id="IPR025724">
    <property type="entry name" value="GAG-pre-integrase_dom"/>
</dbReference>
<dbReference type="PANTHER" id="PTHR42648">
    <property type="entry name" value="TRANSPOSASE, PUTATIVE-RELATED"/>
    <property type="match status" value="1"/>
</dbReference>
<feature type="domain" description="GAG-pre-integrase" evidence="1">
    <location>
        <begin position="43"/>
        <end position="110"/>
    </location>
</feature>
<name>A0ABQ8PX86_9AGAR</name>
<keyword evidence="3" id="KW-1185">Reference proteome</keyword>
<dbReference type="PANTHER" id="PTHR42648:SF28">
    <property type="entry name" value="TRANSPOSON-ENCODED PROTEIN WITH RIBONUCLEASE H-LIKE AND RETROVIRUS ZINC FINGER-LIKE DOMAINS"/>
    <property type="match status" value="1"/>
</dbReference>
<protein>
    <recommendedName>
        <fullName evidence="1">GAG-pre-integrase domain-containing protein</fullName>
    </recommendedName>
</protein>
<reference evidence="2" key="1">
    <citation type="submission" date="2022-08" db="EMBL/GenBank/DDBJ databases">
        <authorList>
            <consortium name="DOE Joint Genome Institute"/>
            <person name="Min B."/>
            <person name="Riley R."/>
            <person name="Sierra-Patev S."/>
            <person name="Naranjo-Ortiz M."/>
            <person name="Looney B."/>
            <person name="Konkel Z."/>
            <person name="Slot J.C."/>
            <person name="Sakamoto Y."/>
            <person name="Steenwyk J.L."/>
            <person name="Rokas A."/>
            <person name="Carro J."/>
            <person name="Camarero S."/>
            <person name="Ferreira P."/>
            <person name="Molpeceres G."/>
            <person name="Ruiz-Duenas F.J."/>
            <person name="Serrano A."/>
            <person name="Henrissat B."/>
            <person name="Drula E."/>
            <person name="Hughes K.W."/>
            <person name="Mata J.L."/>
            <person name="Ishikawa N.K."/>
            <person name="Vargas-Isla R."/>
            <person name="Ushijima S."/>
            <person name="Smith C.A."/>
            <person name="Ahrendt S."/>
            <person name="Andreopoulos W."/>
            <person name="He G."/>
            <person name="Labutti K."/>
            <person name="Lipzen A."/>
            <person name="Ng V."/>
            <person name="Sandor L."/>
            <person name="Barry K."/>
            <person name="Martinez A.T."/>
            <person name="Xiao Y."/>
            <person name="Gibbons J.G."/>
            <person name="Terashima K."/>
            <person name="Hibbett D.S."/>
            <person name="Grigoriev I.V."/>
        </authorList>
    </citation>
    <scope>NUCLEOTIDE SEQUENCE</scope>
    <source>
        <strain evidence="2">TFB10827</strain>
    </source>
</reference>
<evidence type="ECO:0000313" key="2">
    <source>
        <dbReference type="EMBL" id="KAJ3990874.1"/>
    </source>
</evidence>
<comment type="caution">
    <text evidence="2">The sequence shown here is derived from an EMBL/GenBank/DDBJ whole genome shotgun (WGS) entry which is preliminary data.</text>
</comment>
<evidence type="ECO:0000313" key="3">
    <source>
        <dbReference type="Proteomes" id="UP001163828"/>
    </source>
</evidence>
<dbReference type="EMBL" id="MU791373">
    <property type="protein sequence ID" value="KAJ3990874.1"/>
    <property type="molecule type" value="Genomic_DNA"/>
</dbReference>
<dbReference type="InterPro" id="IPR039537">
    <property type="entry name" value="Retrotran_Ty1/copia-like"/>
</dbReference>
<accession>A0ABQ8PX86</accession>
<dbReference type="Proteomes" id="UP001163828">
    <property type="component" value="Unassembled WGS sequence"/>
</dbReference>
<proteinExistence type="predicted"/>
<evidence type="ECO:0000259" key="1">
    <source>
        <dbReference type="Pfam" id="PF13976"/>
    </source>
</evidence>
<feature type="non-terminal residue" evidence="2">
    <location>
        <position position="151"/>
    </location>
</feature>
<gene>
    <name evidence="2" type="ORF">F5050DRAFT_1545586</name>
</gene>
<organism evidence="2 3">
    <name type="scientific">Lentinula boryana</name>
    <dbReference type="NCBI Taxonomy" id="40481"/>
    <lineage>
        <taxon>Eukaryota</taxon>
        <taxon>Fungi</taxon>
        <taxon>Dikarya</taxon>
        <taxon>Basidiomycota</taxon>
        <taxon>Agaricomycotina</taxon>
        <taxon>Agaricomycetes</taxon>
        <taxon>Agaricomycetidae</taxon>
        <taxon>Agaricales</taxon>
        <taxon>Marasmiineae</taxon>
        <taxon>Omphalotaceae</taxon>
        <taxon>Lentinula</taxon>
    </lineage>
</organism>
<dbReference type="Pfam" id="PF13976">
    <property type="entry name" value="gag_pre-integrs"/>
    <property type="match status" value="1"/>
</dbReference>